<gene>
    <name evidence="2" type="ORF">GGR47_000609</name>
</gene>
<proteinExistence type="predicted"/>
<dbReference type="AlphaFoldDB" id="A0AAW3TL66"/>
<feature type="transmembrane region" description="Helical" evidence="1">
    <location>
        <begin position="70"/>
        <end position="88"/>
    </location>
</feature>
<organism evidence="2 3">
    <name type="scientific">Sphingomonas aquatilis</name>
    <dbReference type="NCBI Taxonomy" id="93063"/>
    <lineage>
        <taxon>Bacteria</taxon>
        <taxon>Pseudomonadati</taxon>
        <taxon>Pseudomonadota</taxon>
        <taxon>Alphaproteobacteria</taxon>
        <taxon>Sphingomonadales</taxon>
        <taxon>Sphingomonadaceae</taxon>
        <taxon>Sphingomonas</taxon>
    </lineage>
</organism>
<sequence>MARYASAMTSLSHLLNAFLSTLLLAGLGNWAISRFAPNAPARFGAFMLAIGYAIARLSGETPTWMADARLPRAAGVAVALALIWYWWFRRRMPADR</sequence>
<dbReference type="Proteomes" id="UP000528945">
    <property type="component" value="Unassembled WGS sequence"/>
</dbReference>
<reference evidence="2 3" key="1">
    <citation type="submission" date="2020-08" db="EMBL/GenBank/DDBJ databases">
        <title>Genomic Encyclopedia of Type Strains, Phase IV (KMG-IV): sequencing the most valuable type-strain genomes for metagenomic binning, comparative biology and taxonomic classification.</title>
        <authorList>
            <person name="Goeker M."/>
        </authorList>
    </citation>
    <scope>NUCLEOTIDE SEQUENCE [LARGE SCALE GENOMIC DNA]</scope>
    <source>
        <strain evidence="2 3">DSM 15581</strain>
    </source>
</reference>
<dbReference type="EMBL" id="JACIDB010000001">
    <property type="protein sequence ID" value="MBB3874393.1"/>
    <property type="molecule type" value="Genomic_DNA"/>
</dbReference>
<keyword evidence="3" id="KW-1185">Reference proteome</keyword>
<evidence type="ECO:0000313" key="2">
    <source>
        <dbReference type="EMBL" id="MBB3874393.1"/>
    </source>
</evidence>
<evidence type="ECO:0000313" key="3">
    <source>
        <dbReference type="Proteomes" id="UP000528945"/>
    </source>
</evidence>
<accession>A0AAW3TL66</accession>
<comment type="caution">
    <text evidence="2">The sequence shown here is derived from an EMBL/GenBank/DDBJ whole genome shotgun (WGS) entry which is preliminary data.</text>
</comment>
<name>A0AAW3TL66_9SPHN</name>
<evidence type="ECO:0000256" key="1">
    <source>
        <dbReference type="SAM" id="Phobius"/>
    </source>
</evidence>
<feature type="transmembrane region" description="Helical" evidence="1">
    <location>
        <begin position="12"/>
        <end position="32"/>
    </location>
</feature>
<keyword evidence="1" id="KW-0812">Transmembrane</keyword>
<keyword evidence="1" id="KW-0472">Membrane</keyword>
<keyword evidence="1" id="KW-1133">Transmembrane helix</keyword>
<protein>
    <submittedName>
        <fullName evidence="2">Uncharacterized protein YjeT (DUF2065 family)</fullName>
    </submittedName>
</protein>
<feature type="transmembrane region" description="Helical" evidence="1">
    <location>
        <begin position="39"/>
        <end position="58"/>
    </location>
</feature>